<dbReference type="AlphaFoldDB" id="A0A9D7E827"/>
<comment type="caution">
    <text evidence="2">The sequence shown here is derived from an EMBL/GenBank/DDBJ whole genome shotgun (WGS) entry which is preliminary data.</text>
</comment>
<name>A0A9D7E827_9PROT</name>
<dbReference type="InterPro" id="IPR029060">
    <property type="entry name" value="PIN-like_dom_sf"/>
</dbReference>
<protein>
    <submittedName>
        <fullName evidence="2">PIN domain-containing protein</fullName>
    </submittedName>
</protein>
<organism evidence="2 3">
    <name type="scientific">Candidatus Methylophosphatis roskildensis</name>
    <dbReference type="NCBI Taxonomy" id="2899263"/>
    <lineage>
        <taxon>Bacteria</taxon>
        <taxon>Pseudomonadati</taxon>
        <taxon>Pseudomonadota</taxon>
        <taxon>Betaproteobacteria</taxon>
        <taxon>Nitrosomonadales</taxon>
        <taxon>Sterolibacteriaceae</taxon>
        <taxon>Candidatus Methylophosphatis</taxon>
    </lineage>
</organism>
<dbReference type="Proteomes" id="UP000807785">
    <property type="component" value="Unassembled WGS sequence"/>
</dbReference>
<dbReference type="InterPro" id="IPR002716">
    <property type="entry name" value="PIN_dom"/>
</dbReference>
<feature type="domain" description="PIN" evidence="1">
    <location>
        <begin position="7"/>
        <end position="123"/>
    </location>
</feature>
<evidence type="ECO:0000313" key="3">
    <source>
        <dbReference type="Proteomes" id="UP000807785"/>
    </source>
</evidence>
<dbReference type="Pfam" id="PF01850">
    <property type="entry name" value="PIN"/>
    <property type="match status" value="1"/>
</dbReference>
<gene>
    <name evidence="2" type="ORF">IPH26_22665</name>
</gene>
<reference evidence="2" key="1">
    <citation type="submission" date="2020-10" db="EMBL/GenBank/DDBJ databases">
        <title>Connecting structure to function with the recovery of over 1000 high-quality activated sludge metagenome-assembled genomes encoding full-length rRNA genes using long-read sequencing.</title>
        <authorList>
            <person name="Singleton C.M."/>
            <person name="Petriglieri F."/>
            <person name="Kristensen J.M."/>
            <person name="Kirkegaard R.H."/>
            <person name="Michaelsen T.Y."/>
            <person name="Andersen M.H."/>
            <person name="Karst S.M."/>
            <person name="Dueholm M.S."/>
            <person name="Nielsen P.H."/>
            <person name="Albertsen M."/>
        </authorList>
    </citation>
    <scope>NUCLEOTIDE SEQUENCE</scope>
    <source>
        <strain evidence="2">Bjer_18-Q3-R1-45_BAT3C.347</strain>
    </source>
</reference>
<evidence type="ECO:0000313" key="2">
    <source>
        <dbReference type="EMBL" id="MBK6975627.1"/>
    </source>
</evidence>
<dbReference type="EMBL" id="JADJEV010000005">
    <property type="protein sequence ID" value="MBK6975627.1"/>
    <property type="molecule type" value="Genomic_DNA"/>
</dbReference>
<dbReference type="CDD" id="cd18692">
    <property type="entry name" value="PIN_VapC-like"/>
    <property type="match status" value="1"/>
</dbReference>
<accession>A0A9D7E827</accession>
<dbReference type="Gene3D" id="3.40.50.1010">
    <property type="entry name" value="5'-nuclease"/>
    <property type="match status" value="1"/>
</dbReference>
<sequence>MTPGLTFVDTNILLYAFDSAAGLKSEIAAARLSALWNEESGVLSLQVLNEFFANAVRKLPGTSVGWARAVVREYSVWLGLAPDFGTTLRAIELAESARLAFWDALILAAAIENGATILLTEDLNHGQDIAGVRIENPFLSA</sequence>
<proteinExistence type="predicted"/>
<dbReference type="SUPFAM" id="SSF88723">
    <property type="entry name" value="PIN domain-like"/>
    <property type="match status" value="1"/>
</dbReference>
<evidence type="ECO:0000259" key="1">
    <source>
        <dbReference type="Pfam" id="PF01850"/>
    </source>
</evidence>